<feature type="transmembrane region" description="Helical" evidence="1">
    <location>
        <begin position="6"/>
        <end position="30"/>
    </location>
</feature>
<evidence type="ECO:0000313" key="2">
    <source>
        <dbReference type="EMBL" id="EEU95137.1"/>
    </source>
</evidence>
<reference evidence="2" key="1">
    <citation type="submission" date="2009-08" db="EMBL/GenBank/DDBJ databases">
        <authorList>
            <person name="Weinstock G."/>
            <person name="Sodergren E."/>
            <person name="Clifton S."/>
            <person name="Fulton L."/>
            <person name="Fulton B."/>
            <person name="Courtney L."/>
            <person name="Fronick C."/>
            <person name="Harrison M."/>
            <person name="Strong C."/>
            <person name="Farmer C."/>
            <person name="Delahaunty K."/>
            <person name="Markovic C."/>
            <person name="Hall O."/>
            <person name="Minx P."/>
            <person name="Tomlinson C."/>
            <person name="Mitreva M."/>
            <person name="Nelson J."/>
            <person name="Hou S."/>
            <person name="Wollam A."/>
            <person name="Pepin K.H."/>
            <person name="Johnson M."/>
            <person name="Bhonagiri V."/>
            <person name="Nash W.E."/>
            <person name="Warren W."/>
            <person name="Chinwalla A."/>
            <person name="Mardis E.R."/>
            <person name="Wilson R.K."/>
        </authorList>
    </citation>
    <scope>NUCLEOTIDE SEQUENCE [LARGE SCALE GENOMIC DNA]</scope>
    <source>
        <strain evidence="2">A2-165</strain>
    </source>
</reference>
<accession>C7HAB1</accession>
<sequence length="46" mass="5222">MKFSVPEILTIVLIVAIVAIAFFALAKYLIRYAVEFYIKIKGDDSK</sequence>
<evidence type="ECO:0000256" key="1">
    <source>
        <dbReference type="SAM" id="Phobius"/>
    </source>
</evidence>
<keyword evidence="3" id="KW-1185">Reference proteome</keyword>
<organism evidence="2 3">
    <name type="scientific">Faecalibacterium duncaniae (strain DSM 17677 / JCM 31915 / A2-165)</name>
    <name type="common">Faecalibacterium prausnitzii</name>
    <dbReference type="NCBI Taxonomy" id="411483"/>
    <lineage>
        <taxon>Bacteria</taxon>
        <taxon>Bacillati</taxon>
        <taxon>Bacillota</taxon>
        <taxon>Clostridia</taxon>
        <taxon>Eubacteriales</taxon>
        <taxon>Oscillospiraceae</taxon>
        <taxon>Faecalibacterium</taxon>
    </lineage>
</organism>
<comment type="caution">
    <text evidence="2">The sequence shown here is derived from an EMBL/GenBank/DDBJ whole genome shotgun (WGS) entry which is preliminary data.</text>
</comment>
<protein>
    <submittedName>
        <fullName evidence="2">Uncharacterized protein</fullName>
    </submittedName>
</protein>
<dbReference type="AlphaFoldDB" id="C7HAB1"/>
<proteinExistence type="predicted"/>
<dbReference type="HOGENOM" id="CLU_3183905_0_0_9"/>
<dbReference type="Proteomes" id="UP000004619">
    <property type="component" value="Unassembled WGS sequence"/>
</dbReference>
<keyword evidence="1" id="KW-0472">Membrane</keyword>
<gene>
    <name evidence="2" type="ORF">FAEPRAA2165_03266</name>
</gene>
<dbReference type="STRING" id="411483.FAEPRAA2165_03266"/>
<dbReference type="EMBL" id="ACOP02000086">
    <property type="protein sequence ID" value="EEU95137.1"/>
    <property type="molecule type" value="Genomic_DNA"/>
</dbReference>
<keyword evidence="1" id="KW-0812">Transmembrane</keyword>
<keyword evidence="1" id="KW-1133">Transmembrane helix</keyword>
<name>C7HAB1_FAED2</name>
<evidence type="ECO:0000313" key="3">
    <source>
        <dbReference type="Proteomes" id="UP000004619"/>
    </source>
</evidence>